<evidence type="ECO:0008006" key="3">
    <source>
        <dbReference type="Google" id="ProtNLM"/>
    </source>
</evidence>
<proteinExistence type="predicted"/>
<accession>A0A173MEP3</accession>
<organism evidence="1 2">
    <name type="scientific">Filimonas lacunae</name>
    <dbReference type="NCBI Taxonomy" id="477680"/>
    <lineage>
        <taxon>Bacteria</taxon>
        <taxon>Pseudomonadati</taxon>
        <taxon>Bacteroidota</taxon>
        <taxon>Chitinophagia</taxon>
        <taxon>Chitinophagales</taxon>
        <taxon>Chitinophagaceae</taxon>
        <taxon>Filimonas</taxon>
    </lineage>
</organism>
<gene>
    <name evidence="1" type="ORF">SAMN05421788_10661</name>
</gene>
<dbReference type="AlphaFoldDB" id="A0A173MEP3"/>
<dbReference type="OrthoDB" id="9762853at2"/>
<sequence>MSRHVNIDIRDGLSQSERFPRALHPGYFKPDERDSGQLLSFTIELAKLFNYYNLQNRIEGTWEEFFDLDMDVLLTLIGRIDIKTALKEYELMQQALLRAETDVELGAALNPLFVFLFDAVDILVKTRVKSSHSRNRAQALPVASVTEDCYQLSARFIHLYSQALYLVPGIAHFEIASLLPQPLQFPATATENLFTTGSTKKLVKVLAAALNSLFTDLRDKYSQLVVAAQYYLQHRSDEKEYDSHLGLYMAFLDLHGLLQQQMNHITQRHLDLYYQQILGIEHRLSVPDKVHLVLQPGPQISRLALPEGELLLADIAGTVKGAVYRIDQETVIGQAVIKELKTGFVSKQVQFSAGEKYEYKSIKEVRVFKGDYPVVTPDAFSASVSTAEPWPLMGEDQTQLPLSQRTMDDGVLGLLIGSPLLYVEDGIRLMQVKMYLEPDSYRFFKSYILNFSGVTDAEKSLVVHQLLSQAFEVSVTGEEGWMAIKKYSLRFDMDNASDPYLELKFKLYDTDKAVSVYQPELHGGRYECNWPLLKLEVNNSSFHNAFGFLRNMELSRISVIAQVTGSRMVEIQNNYGPVNAATPFQPFGPVPATGSYLDLKNTNIFNRFTRSFSLQMEWFDLPSEAGGFETYFAGYNNHVKNDSFTVSIAPLNNGKTPPAATPQQVVSLFNTWRDEDRHLFLSKDTVTPDMGGVAFAFSNNMLLNKETIAQGAFKEGAVRIELLQPADAFGHRLYPILFPAAVMHNAKRFAKKVPVPEQPYIPVMKSVEVSYTLEHSEVLNRGRNKEDAYLSLIHLYPFGYAALYPGKDTTDISFVPRLDQESNLLIGLQQVVPGQEVSFLFQIEEMKFHHTAHDTEKVKWSYLKNNKWQYLKHSDVLSDSTHNFIESGIIVLKLPDDIATGNTIVSEDCYWIKASINSSHSSGGRAVAVFTQAVSATRVQEEESTAQTLYSTWIPPGSIKGFKRKVPEILQTWQLFPSFGGRPEESKQQYYLRISERLRHKQRPRTSLDIAQVILDAFPEIMMVKCIGSGDARDLILPAINLQIIVIPREKEDGRYLSKEPGVSLDMLLRIKQFISRQLSVFATVEVGNPVYEKIKIVCSIQIQKDGVNTNDGYYIKMLNEDINRFVNPWLYGQGHDLKIGGKIYVQDILDDIKRKPYVRYVTSFSVLHFYKRQDMITGHFDAVVVDSAVDQVQYMEASRPDAVLIASDTHLVSIIDSPDYKKPGASGIGDFIVGDELTIYRRITHNEKQQRDWGKREEGLIDIQIDL</sequence>
<dbReference type="Proteomes" id="UP000186917">
    <property type="component" value="Unassembled WGS sequence"/>
</dbReference>
<keyword evidence="2" id="KW-1185">Reference proteome</keyword>
<reference evidence="2" key="1">
    <citation type="submission" date="2017-01" db="EMBL/GenBank/DDBJ databases">
        <authorList>
            <person name="Varghese N."/>
            <person name="Submissions S."/>
        </authorList>
    </citation>
    <scope>NUCLEOTIDE SEQUENCE [LARGE SCALE GENOMIC DNA]</scope>
    <source>
        <strain evidence="2">DSM 21054</strain>
    </source>
</reference>
<dbReference type="STRING" id="477680.SAMN05421788_10661"/>
<evidence type="ECO:0000313" key="1">
    <source>
        <dbReference type="EMBL" id="SIT24063.1"/>
    </source>
</evidence>
<dbReference type="KEGG" id="fln:FLA_2002"/>
<dbReference type="RefSeq" id="WP_076380281.1">
    <property type="nucleotide sequence ID" value="NZ_AP017422.1"/>
</dbReference>
<name>A0A173MEP3_9BACT</name>
<dbReference type="EMBL" id="FTOR01000006">
    <property type="protein sequence ID" value="SIT24063.1"/>
    <property type="molecule type" value="Genomic_DNA"/>
</dbReference>
<protein>
    <recommendedName>
        <fullName evidence="3">Baseplate J-like protein</fullName>
    </recommendedName>
</protein>
<evidence type="ECO:0000313" key="2">
    <source>
        <dbReference type="Proteomes" id="UP000186917"/>
    </source>
</evidence>